<accession>A0ABS6SXU3</accession>
<evidence type="ECO:0008006" key="4">
    <source>
        <dbReference type="Google" id="ProtNLM"/>
    </source>
</evidence>
<reference evidence="2 3" key="1">
    <citation type="submission" date="2021-05" db="EMBL/GenBank/DDBJ databases">
        <title>Culturable bacteria isolated from Daya Bay.</title>
        <authorList>
            <person name="Zheng W."/>
            <person name="Yu S."/>
            <person name="Huang Y."/>
        </authorList>
    </citation>
    <scope>NUCLEOTIDE SEQUENCE [LARGE SCALE GENOMIC DNA]</scope>
    <source>
        <strain evidence="2 3">DP4N28-5</strain>
    </source>
</reference>
<protein>
    <recommendedName>
        <fullName evidence="4">Fibronectin-binding protein</fullName>
    </recommendedName>
</protein>
<proteinExistence type="predicted"/>
<keyword evidence="1" id="KW-0732">Signal</keyword>
<feature type="chain" id="PRO_5046229551" description="Fibronectin-binding protein" evidence="1">
    <location>
        <begin position="19"/>
        <end position="107"/>
    </location>
</feature>
<sequence>MIPRLAFAVLLAAPPAFADVSGSYTAEGRNPDGSAYSGRADLVEADGVVSVQWQVGSQSYSGQGPINGDIVTVDWGQNTPVVYVVMPDGELHGTWADGLALEKLTPR</sequence>
<comment type="caution">
    <text evidence="2">The sequence shown here is derived from an EMBL/GenBank/DDBJ whole genome shotgun (WGS) entry which is preliminary data.</text>
</comment>
<evidence type="ECO:0000313" key="2">
    <source>
        <dbReference type="EMBL" id="MBV7377785.1"/>
    </source>
</evidence>
<dbReference type="RefSeq" id="WP_218390654.1">
    <property type="nucleotide sequence ID" value="NZ_JAHUZE010000001.1"/>
</dbReference>
<name>A0ABS6SXU3_9RHOB</name>
<evidence type="ECO:0000256" key="1">
    <source>
        <dbReference type="SAM" id="SignalP"/>
    </source>
</evidence>
<dbReference type="EMBL" id="JAHUZE010000001">
    <property type="protein sequence ID" value="MBV7377785.1"/>
    <property type="molecule type" value="Genomic_DNA"/>
</dbReference>
<gene>
    <name evidence="2" type="ORF">KJP28_02530</name>
</gene>
<organism evidence="2 3">
    <name type="scientific">Maritimibacter dapengensis</name>
    <dbReference type="NCBI Taxonomy" id="2836868"/>
    <lineage>
        <taxon>Bacteria</taxon>
        <taxon>Pseudomonadati</taxon>
        <taxon>Pseudomonadota</taxon>
        <taxon>Alphaproteobacteria</taxon>
        <taxon>Rhodobacterales</taxon>
        <taxon>Roseobacteraceae</taxon>
        <taxon>Maritimibacter</taxon>
    </lineage>
</organism>
<evidence type="ECO:0000313" key="3">
    <source>
        <dbReference type="Proteomes" id="UP000756530"/>
    </source>
</evidence>
<dbReference type="Proteomes" id="UP000756530">
    <property type="component" value="Unassembled WGS sequence"/>
</dbReference>
<keyword evidence="3" id="KW-1185">Reference proteome</keyword>
<feature type="signal peptide" evidence="1">
    <location>
        <begin position="1"/>
        <end position="18"/>
    </location>
</feature>